<organism evidence="2">
    <name type="scientific">Diabrotica virgifera virgifera</name>
    <name type="common">western corn rootworm</name>
    <dbReference type="NCBI Taxonomy" id="50390"/>
    <lineage>
        <taxon>Eukaryota</taxon>
        <taxon>Metazoa</taxon>
        <taxon>Ecdysozoa</taxon>
        <taxon>Arthropoda</taxon>
        <taxon>Hexapoda</taxon>
        <taxon>Insecta</taxon>
        <taxon>Pterygota</taxon>
        <taxon>Neoptera</taxon>
        <taxon>Endopterygota</taxon>
        <taxon>Coleoptera</taxon>
        <taxon>Polyphaga</taxon>
        <taxon>Cucujiformia</taxon>
        <taxon>Chrysomeloidea</taxon>
        <taxon>Chrysomelidae</taxon>
        <taxon>Galerucinae</taxon>
        <taxon>Diabroticina</taxon>
        <taxon>Diabroticites</taxon>
        <taxon>Diabrotica</taxon>
    </lineage>
</organism>
<evidence type="ECO:0000256" key="1">
    <source>
        <dbReference type="SAM" id="MobiDB-lite"/>
    </source>
</evidence>
<name>A0A6P7H3W8_DIAVI</name>
<feature type="compositionally biased region" description="Acidic residues" evidence="1">
    <location>
        <begin position="1"/>
        <end position="30"/>
    </location>
</feature>
<feature type="region of interest" description="Disordered" evidence="1">
    <location>
        <begin position="1"/>
        <end position="80"/>
    </location>
</feature>
<accession>A0A6P7H3W8</accession>
<proteinExistence type="predicted"/>
<reference evidence="2" key="1">
    <citation type="submission" date="2025-08" db="UniProtKB">
        <authorList>
            <consortium name="RefSeq"/>
        </authorList>
    </citation>
    <scope>IDENTIFICATION</scope>
    <source>
        <tissue evidence="2">Whole insect</tissue>
    </source>
</reference>
<protein>
    <submittedName>
        <fullName evidence="2">Uncharacterized protein LOC114344053</fullName>
    </submittedName>
</protein>
<sequence>MELLEDNDDSDADPLFNPEEETQSESEPDEDRQNLSNEAPLPIMTNTKTKRAKRGQASKDNWTSEKKRLQRNKGEEYFSRRKTEQGKIVFDVPRASRQLKPRCNHTISAFFKCSSVSDNLRQNIFTTYWNMSRPEKKCFIKALVLKKEVKQRRTDNPNSRRGSSFQYHLKDVGTTFHVCKKIFLHTLDVGEWTVHAWVGIKDKIKKSCHQN</sequence>
<feature type="compositionally biased region" description="Basic and acidic residues" evidence="1">
    <location>
        <begin position="62"/>
        <end position="80"/>
    </location>
</feature>
<dbReference type="PANTHER" id="PTHR10773:SF19">
    <property type="match status" value="1"/>
</dbReference>
<dbReference type="RefSeq" id="XP_028150705.1">
    <property type="nucleotide sequence ID" value="XM_028294904.1"/>
</dbReference>
<dbReference type="PANTHER" id="PTHR10773">
    <property type="entry name" value="DNA-DIRECTED RNA POLYMERASES I, II, AND III SUBUNIT RPABC2"/>
    <property type="match status" value="1"/>
</dbReference>
<dbReference type="AlphaFoldDB" id="A0A6P7H3W8"/>
<gene>
    <name evidence="2" type="primary">LOC114344053</name>
</gene>
<evidence type="ECO:0000313" key="2">
    <source>
        <dbReference type="RefSeq" id="XP_028150705.1"/>
    </source>
</evidence>
<dbReference type="InParanoid" id="A0A6P7H3W8"/>